<keyword evidence="5 6" id="KW-0472">Membrane</keyword>
<evidence type="ECO:0000256" key="2">
    <source>
        <dbReference type="ARBA" id="ARBA00007165"/>
    </source>
</evidence>
<keyword evidence="4 6" id="KW-1133">Transmembrane helix</keyword>
<evidence type="ECO:0000256" key="5">
    <source>
        <dbReference type="ARBA" id="ARBA00023136"/>
    </source>
</evidence>
<accession>A0A1X7I1G1</accession>
<evidence type="ECO:0000256" key="7">
    <source>
        <dbReference type="SAM" id="MobiDB-lite"/>
    </source>
</evidence>
<dbReference type="STRING" id="1610489.SAMN06295981_0316"/>
<dbReference type="PANTHER" id="PTHR23427:SF2">
    <property type="entry name" value="SURFEIT LOCUS PROTEIN 1"/>
    <property type="match status" value="1"/>
</dbReference>
<dbReference type="Pfam" id="PF02104">
    <property type="entry name" value="SURF1"/>
    <property type="match status" value="1"/>
</dbReference>
<comment type="similarity">
    <text evidence="2 6">Belongs to the SURF1 family.</text>
</comment>
<comment type="subcellular location">
    <subcellularLocation>
        <location evidence="6">Cell membrane</location>
        <topology evidence="6">Multi-pass membrane protein</topology>
    </subcellularLocation>
    <subcellularLocation>
        <location evidence="1">Membrane</location>
    </subcellularLocation>
</comment>
<evidence type="ECO:0000256" key="6">
    <source>
        <dbReference type="RuleBase" id="RU363076"/>
    </source>
</evidence>
<protein>
    <recommendedName>
        <fullName evidence="6">SURF1-like protein</fullName>
    </recommendedName>
</protein>
<feature type="transmembrane region" description="Helical" evidence="6">
    <location>
        <begin position="234"/>
        <end position="253"/>
    </location>
</feature>
<evidence type="ECO:0000313" key="9">
    <source>
        <dbReference type="Proteomes" id="UP000193309"/>
    </source>
</evidence>
<evidence type="ECO:0000313" key="8">
    <source>
        <dbReference type="EMBL" id="SMG08021.1"/>
    </source>
</evidence>
<feature type="compositionally biased region" description="Basic and acidic residues" evidence="7">
    <location>
        <begin position="295"/>
        <end position="309"/>
    </location>
</feature>
<dbReference type="GO" id="GO:0005886">
    <property type="term" value="C:plasma membrane"/>
    <property type="evidence" value="ECO:0007669"/>
    <property type="project" value="UniProtKB-SubCell"/>
</dbReference>
<keyword evidence="9" id="KW-1185">Reference proteome</keyword>
<dbReference type="EMBL" id="FXAR01000001">
    <property type="protein sequence ID" value="SMG08021.1"/>
    <property type="molecule type" value="Genomic_DNA"/>
</dbReference>
<name>A0A1X7I1G1_9CORY</name>
<dbReference type="CDD" id="cd06662">
    <property type="entry name" value="SURF1"/>
    <property type="match status" value="1"/>
</dbReference>
<feature type="transmembrane region" description="Helical" evidence="6">
    <location>
        <begin position="21"/>
        <end position="45"/>
    </location>
</feature>
<dbReference type="PROSITE" id="PS50895">
    <property type="entry name" value="SURF1"/>
    <property type="match status" value="1"/>
</dbReference>
<reference evidence="9" key="1">
    <citation type="submission" date="2017-04" db="EMBL/GenBank/DDBJ databases">
        <authorList>
            <person name="Varghese N."/>
            <person name="Submissions S."/>
        </authorList>
    </citation>
    <scope>NUCLEOTIDE SEQUENCE [LARGE SCALE GENOMIC DNA]</scope>
    <source>
        <strain evidence="9">VDS</strain>
    </source>
</reference>
<dbReference type="Proteomes" id="UP000193309">
    <property type="component" value="Unassembled WGS sequence"/>
</dbReference>
<organism evidence="8 9">
    <name type="scientific">Corynebacterium pollutisoli</name>
    <dbReference type="NCBI Taxonomy" id="1610489"/>
    <lineage>
        <taxon>Bacteria</taxon>
        <taxon>Bacillati</taxon>
        <taxon>Actinomycetota</taxon>
        <taxon>Actinomycetes</taxon>
        <taxon>Mycobacteriales</taxon>
        <taxon>Corynebacteriaceae</taxon>
        <taxon>Corynebacterium</taxon>
    </lineage>
</organism>
<evidence type="ECO:0000256" key="1">
    <source>
        <dbReference type="ARBA" id="ARBA00004370"/>
    </source>
</evidence>
<feature type="region of interest" description="Disordered" evidence="7">
    <location>
        <begin position="267"/>
        <end position="309"/>
    </location>
</feature>
<proteinExistence type="inferred from homology"/>
<sequence>MDTKDTSRQRYGSRHSSGKKGLLTFLKPGWIMMFLIIVAFSYVAFTFLAPWQLGKDDAIVHRNNQIDAAFKADPVPAAEVFGPQGRITPEDEWRRVTLQGEYLPGDEVLLRMRPVDSSPAFHALTPFRLVSGETILVNRGFTVPIDGNIPDMTEAPAGEVTIHGHARLNEIAPTTAPMEDQGYRQVYGIHTQQVSEVVGVPLAHDYVQLSEGEPGELNAIPVPKLDRGSHLSYGFQWIAFGIMAPLGLGYFIWAELRERRRVREESQELVDAPTDAPDQAEAGTVTAPAAVGDADVDKQSRRRARYGDARPDHYERFARRERERF</sequence>
<dbReference type="InterPro" id="IPR045214">
    <property type="entry name" value="Surf1/Surf4"/>
</dbReference>
<dbReference type="InterPro" id="IPR002994">
    <property type="entry name" value="Surf1/Shy1"/>
</dbReference>
<dbReference type="AlphaFoldDB" id="A0A1X7I1G1"/>
<gene>
    <name evidence="8" type="ORF">SAMN06295981_0316</name>
</gene>
<dbReference type="RefSeq" id="WP_085548482.1">
    <property type="nucleotide sequence ID" value="NZ_FXAR01000001.1"/>
</dbReference>
<keyword evidence="3 6" id="KW-0812">Transmembrane</keyword>
<keyword evidence="6" id="KW-1003">Cell membrane</keyword>
<evidence type="ECO:0000256" key="3">
    <source>
        <dbReference type="ARBA" id="ARBA00022692"/>
    </source>
</evidence>
<dbReference type="PANTHER" id="PTHR23427">
    <property type="entry name" value="SURFEIT LOCUS PROTEIN"/>
    <property type="match status" value="1"/>
</dbReference>
<evidence type="ECO:0000256" key="4">
    <source>
        <dbReference type="ARBA" id="ARBA00022989"/>
    </source>
</evidence>